<dbReference type="Pfam" id="PF10552">
    <property type="entry name" value="ORF6C"/>
    <property type="match status" value="1"/>
</dbReference>
<organism evidence="2 3">
    <name type="scientific">Pseudomonas aeruginosa</name>
    <dbReference type="NCBI Taxonomy" id="287"/>
    <lineage>
        <taxon>Bacteria</taxon>
        <taxon>Pseudomonadati</taxon>
        <taxon>Pseudomonadota</taxon>
        <taxon>Gammaproteobacteria</taxon>
        <taxon>Pseudomonadales</taxon>
        <taxon>Pseudomonadaceae</taxon>
        <taxon>Pseudomonas</taxon>
    </lineage>
</organism>
<name>A0A6B1Y4D0_PSEAI</name>
<dbReference type="Gene3D" id="1.10.260.40">
    <property type="entry name" value="lambda repressor-like DNA-binding domains"/>
    <property type="match status" value="1"/>
</dbReference>
<reference evidence="2" key="1">
    <citation type="submission" date="2020-01" db="EMBL/GenBank/DDBJ databases">
        <title>Bacteria Cultured from War Wounds Associated with the Conflict in Eastern Ukraine.</title>
        <authorList>
            <person name="Snesrud E."/>
            <person name="Galac M.R."/>
            <person name="Mc Gann P."/>
            <person name="Valentine K."/>
            <person name="Viacheslav K."/>
        </authorList>
    </citation>
    <scope>NUCLEOTIDE SEQUENCE</scope>
    <source>
        <strain evidence="2">VNMU148</strain>
    </source>
</reference>
<dbReference type="InterPro" id="IPR010982">
    <property type="entry name" value="Lambda_DNA-bd_dom_sf"/>
</dbReference>
<dbReference type="CDD" id="cd00093">
    <property type="entry name" value="HTH_XRE"/>
    <property type="match status" value="1"/>
</dbReference>
<dbReference type="Pfam" id="PF01381">
    <property type="entry name" value="HTH_3"/>
    <property type="match status" value="1"/>
</dbReference>
<evidence type="ECO:0000313" key="2">
    <source>
        <dbReference type="EMBL" id="MZZ12408.1"/>
    </source>
</evidence>
<dbReference type="EMBL" id="WXZT01000004">
    <property type="protein sequence ID" value="MZZ12408.1"/>
    <property type="molecule type" value="Genomic_DNA"/>
</dbReference>
<dbReference type="InterPro" id="IPR001387">
    <property type="entry name" value="Cro/C1-type_HTH"/>
</dbReference>
<proteinExistence type="predicted"/>
<protein>
    <submittedName>
        <fullName evidence="2">Helix-turn-helix domain-containing protein</fullName>
    </submittedName>
</protein>
<comment type="caution">
    <text evidence="2">The sequence shown here is derived from an EMBL/GenBank/DDBJ whole genome shotgun (WGS) entry which is preliminary data.</text>
</comment>
<gene>
    <name evidence="2" type="ORF">GUL26_09120</name>
</gene>
<dbReference type="InterPro" id="IPR018878">
    <property type="entry name" value="ORF6C_dom"/>
</dbReference>
<dbReference type="SUPFAM" id="SSF47413">
    <property type="entry name" value="lambda repressor-like DNA-binding domains"/>
    <property type="match status" value="1"/>
</dbReference>
<feature type="domain" description="HTH cro/C1-type" evidence="1">
    <location>
        <begin position="12"/>
        <end position="65"/>
    </location>
</feature>
<accession>A0A6B1Y4D0</accession>
<dbReference type="RefSeq" id="WP_042180080.1">
    <property type="nucleotide sequence ID" value="NZ_CAADNI010000114.1"/>
</dbReference>
<evidence type="ECO:0000313" key="3">
    <source>
        <dbReference type="Proteomes" id="UP000644192"/>
    </source>
</evidence>
<dbReference type="PROSITE" id="PS50943">
    <property type="entry name" value="HTH_CROC1"/>
    <property type="match status" value="1"/>
</dbReference>
<dbReference type="GO" id="GO:0003677">
    <property type="term" value="F:DNA binding"/>
    <property type="evidence" value="ECO:0007669"/>
    <property type="project" value="InterPro"/>
</dbReference>
<dbReference type="AlphaFoldDB" id="A0A6B1Y4D0"/>
<dbReference type="Proteomes" id="UP000644192">
    <property type="component" value="Unassembled WGS sequence"/>
</dbReference>
<dbReference type="SMART" id="SM00530">
    <property type="entry name" value="HTH_XRE"/>
    <property type="match status" value="1"/>
</dbReference>
<sequence>MDIDRESIAIRLTEERARKGYSQADFARQLDVTREGLRLYEMGQRGVSAEFLAKAAGLGIDVQYVLTGIKSNNAAEAEKNASPEPSSAVSISGGNFSGFVGTAQTGSTVHMINTPRYVTNTKAEVKPGEEHISEEQAAKLTTLVSDIVELEQRVRKAPKSFRGVWASLNAHCGVTRYRLIPAKDFAKAEKYLYTWIGRLNSSSKAATSDNDTWRKRRFAYIKINTKDDEEWLAAYLRKTFKASSIKELDDASLDRTYRAVASRKRRV</sequence>
<evidence type="ECO:0000259" key="1">
    <source>
        <dbReference type="PROSITE" id="PS50943"/>
    </source>
</evidence>